<organism evidence="3">
    <name type="scientific">Menopon gallinae</name>
    <name type="common">poultry shaft louse</name>
    <dbReference type="NCBI Taxonomy" id="328185"/>
    <lineage>
        <taxon>Eukaryota</taxon>
        <taxon>Metazoa</taxon>
        <taxon>Ecdysozoa</taxon>
        <taxon>Arthropoda</taxon>
        <taxon>Hexapoda</taxon>
        <taxon>Insecta</taxon>
        <taxon>Pterygota</taxon>
        <taxon>Neoptera</taxon>
        <taxon>Paraneoptera</taxon>
        <taxon>Psocodea</taxon>
        <taxon>Troctomorpha</taxon>
        <taxon>Phthiraptera</taxon>
        <taxon>Amblycera</taxon>
        <taxon>Menoponidae</taxon>
        <taxon>Menopon</taxon>
    </lineage>
</organism>
<feature type="chain" id="PRO_5043979972" evidence="2">
    <location>
        <begin position="23"/>
        <end position="395"/>
    </location>
</feature>
<feature type="compositionally biased region" description="Pro residues" evidence="1">
    <location>
        <begin position="59"/>
        <end position="74"/>
    </location>
</feature>
<feature type="compositionally biased region" description="Pro residues" evidence="1">
    <location>
        <begin position="81"/>
        <end position="90"/>
    </location>
</feature>
<evidence type="ECO:0000256" key="2">
    <source>
        <dbReference type="SAM" id="SignalP"/>
    </source>
</evidence>
<comment type="caution">
    <text evidence="3">The sequence shown here is derived from an EMBL/GenBank/DDBJ whole genome shotgun (WGS) entry which is preliminary data.</text>
</comment>
<feature type="region of interest" description="Disordered" evidence="1">
    <location>
        <begin position="201"/>
        <end position="236"/>
    </location>
</feature>
<gene>
    <name evidence="3" type="ORF">PYX00_006426</name>
</gene>
<reference evidence="3" key="1">
    <citation type="journal article" date="2024" name="Gigascience">
        <title>Chromosome-level genome of the poultry shaft louse Menopon gallinae provides insight into the host-switching and adaptive evolution of parasitic lice.</title>
        <authorList>
            <person name="Xu Y."/>
            <person name="Ma L."/>
            <person name="Liu S."/>
            <person name="Liang Y."/>
            <person name="Liu Q."/>
            <person name="He Z."/>
            <person name="Tian L."/>
            <person name="Duan Y."/>
            <person name="Cai W."/>
            <person name="Li H."/>
            <person name="Song F."/>
        </authorList>
    </citation>
    <scope>NUCLEOTIDE SEQUENCE</scope>
    <source>
        <strain evidence="3">Cailab_2023a</strain>
    </source>
</reference>
<evidence type="ECO:0000313" key="3">
    <source>
        <dbReference type="EMBL" id="KAL0273847.1"/>
    </source>
</evidence>
<protein>
    <submittedName>
        <fullName evidence="3">Uncharacterized protein</fullName>
    </submittedName>
</protein>
<feature type="signal peptide" evidence="2">
    <location>
        <begin position="1"/>
        <end position="22"/>
    </location>
</feature>
<sequence>MLYVKFFAAAGILLFAAGTAVSYKASSGYGEEKLDYKDMIIKKLICKLNDVLRSRHPQDPVPPAPQPQQLPPPQLLQQQVGPPPTLPPQLPQQQIIPQPCPQQLIPHSMPPQMQKQMLPPPPPPVRQPPKQQYASSCEYPQPPYQNEGSNGCQYEYEEVPCQCPCCQCPGHYEEVRCPCCQDIQYEEVTCPYCEQQQSLEDDGYGQGPVAYSEPHGPPQYSQPEPQNPAAPGTHVISTGPIYAQAFVSQLPSLGNDRSEGKVGNPGLKEPNMKSCLGQGPLMHLPTPVPVGQVPPLPEHRHVPQGGPPKGIPPQMVQQNSVTPHPHPQSPESQQPPVYMVPRGIQMQTFVSPSLHPSFYSGFSSEEQPPSERVIHKPYMSPRMKEILQASNREAC</sequence>
<feature type="region of interest" description="Disordered" evidence="1">
    <location>
        <begin position="54"/>
        <end position="140"/>
    </location>
</feature>
<feature type="compositionally biased region" description="Pro residues" evidence="1">
    <location>
        <begin position="118"/>
        <end position="127"/>
    </location>
</feature>
<dbReference type="EMBL" id="JARGDH010000003">
    <property type="protein sequence ID" value="KAL0273847.1"/>
    <property type="molecule type" value="Genomic_DNA"/>
</dbReference>
<dbReference type="AlphaFoldDB" id="A0AAW2HWN6"/>
<proteinExistence type="predicted"/>
<feature type="region of interest" description="Disordered" evidence="1">
    <location>
        <begin position="252"/>
        <end position="335"/>
    </location>
</feature>
<accession>A0AAW2HWN6</accession>
<name>A0AAW2HWN6_9NEOP</name>
<feature type="compositionally biased region" description="Low complexity" evidence="1">
    <location>
        <begin position="91"/>
        <end position="117"/>
    </location>
</feature>
<evidence type="ECO:0000256" key="1">
    <source>
        <dbReference type="SAM" id="MobiDB-lite"/>
    </source>
</evidence>
<feature type="compositionally biased region" description="Pro residues" evidence="1">
    <location>
        <begin position="286"/>
        <end position="296"/>
    </location>
</feature>
<keyword evidence="2" id="KW-0732">Signal</keyword>